<evidence type="ECO:0000256" key="3">
    <source>
        <dbReference type="ARBA" id="ARBA00006332"/>
    </source>
</evidence>
<keyword evidence="5" id="KW-0158">Chromosome</keyword>
<evidence type="ECO:0000256" key="6">
    <source>
        <dbReference type="ARBA" id="ARBA00022895"/>
    </source>
</evidence>
<gene>
    <name evidence="10" type="ORF">CASFOL_001011</name>
</gene>
<dbReference type="EMBL" id="JAVIJP010000002">
    <property type="protein sequence ID" value="KAL3655225.1"/>
    <property type="molecule type" value="Genomic_DNA"/>
</dbReference>
<dbReference type="Pfam" id="PF15491">
    <property type="entry name" value="CTC1_2"/>
    <property type="match status" value="1"/>
</dbReference>
<evidence type="ECO:0000256" key="2">
    <source>
        <dbReference type="ARBA" id="ARBA00004574"/>
    </source>
</evidence>
<evidence type="ECO:0000256" key="5">
    <source>
        <dbReference type="ARBA" id="ARBA00022454"/>
    </source>
</evidence>
<reference evidence="11" key="1">
    <citation type="journal article" date="2024" name="IScience">
        <title>Strigolactones Initiate the Formation of Haustorium-like Structures in Castilleja.</title>
        <authorList>
            <person name="Buerger M."/>
            <person name="Peterson D."/>
            <person name="Chory J."/>
        </authorList>
    </citation>
    <scope>NUCLEOTIDE SEQUENCE [LARGE SCALE GENOMIC DNA]</scope>
</reference>
<evidence type="ECO:0000256" key="1">
    <source>
        <dbReference type="ARBA" id="ARBA00004123"/>
    </source>
</evidence>
<proteinExistence type="inferred from homology"/>
<comment type="caution">
    <text evidence="10">The sequence shown here is derived from an EMBL/GenBank/DDBJ whole genome shotgun (WGS) entry which is preliminary data.</text>
</comment>
<comment type="subcellular location">
    <subcellularLocation>
        <location evidence="2">Chromosome</location>
        <location evidence="2">Telomere</location>
    </subcellularLocation>
    <subcellularLocation>
        <location evidence="1">Nucleus</location>
    </subcellularLocation>
</comment>
<dbReference type="InterPro" id="IPR028262">
    <property type="entry name" value="CTC1_plant"/>
</dbReference>
<feature type="region of interest" description="Disordered" evidence="9">
    <location>
        <begin position="39"/>
        <end position="68"/>
    </location>
</feature>
<organism evidence="10 11">
    <name type="scientific">Castilleja foliolosa</name>
    <dbReference type="NCBI Taxonomy" id="1961234"/>
    <lineage>
        <taxon>Eukaryota</taxon>
        <taxon>Viridiplantae</taxon>
        <taxon>Streptophyta</taxon>
        <taxon>Embryophyta</taxon>
        <taxon>Tracheophyta</taxon>
        <taxon>Spermatophyta</taxon>
        <taxon>Magnoliopsida</taxon>
        <taxon>eudicotyledons</taxon>
        <taxon>Gunneridae</taxon>
        <taxon>Pentapetalae</taxon>
        <taxon>asterids</taxon>
        <taxon>lamiids</taxon>
        <taxon>Lamiales</taxon>
        <taxon>Orobanchaceae</taxon>
        <taxon>Pedicularideae</taxon>
        <taxon>Castillejinae</taxon>
        <taxon>Castilleja</taxon>
    </lineage>
</organism>
<dbReference type="Proteomes" id="UP001632038">
    <property type="component" value="Unassembled WGS sequence"/>
</dbReference>
<dbReference type="PANTHER" id="PTHR14865:SF2">
    <property type="entry name" value="CST COMPLEX SUBUNIT CTC1"/>
    <property type="match status" value="1"/>
</dbReference>
<keyword evidence="6" id="KW-0779">Telomere</keyword>
<dbReference type="InterPro" id="IPR042617">
    <property type="entry name" value="CTC1-like"/>
</dbReference>
<accession>A0ABD3EQ62</accession>
<dbReference type="GO" id="GO:0005634">
    <property type="term" value="C:nucleus"/>
    <property type="evidence" value="ECO:0007669"/>
    <property type="project" value="UniProtKB-SubCell"/>
</dbReference>
<evidence type="ECO:0000256" key="9">
    <source>
        <dbReference type="SAM" id="MobiDB-lite"/>
    </source>
</evidence>
<evidence type="ECO:0000256" key="8">
    <source>
        <dbReference type="ARBA" id="ARBA00023242"/>
    </source>
</evidence>
<evidence type="ECO:0000256" key="4">
    <source>
        <dbReference type="ARBA" id="ARBA00016175"/>
    </source>
</evidence>
<protein>
    <recommendedName>
        <fullName evidence="4">CST complex subunit CTC1</fullName>
    </recommendedName>
</protein>
<keyword evidence="11" id="KW-1185">Reference proteome</keyword>
<comment type="similarity">
    <text evidence="3">Belongs to the CTC1 family.</text>
</comment>
<keyword evidence="8" id="KW-0539">Nucleus</keyword>
<dbReference type="PANTHER" id="PTHR14865">
    <property type="entry name" value="CST COMPLEX SUBUNIT CTC1"/>
    <property type="match status" value="1"/>
</dbReference>
<keyword evidence="7" id="KW-0238">DNA-binding</keyword>
<name>A0ABD3EQ62_9LAMI</name>
<evidence type="ECO:0000313" key="11">
    <source>
        <dbReference type="Proteomes" id="UP001632038"/>
    </source>
</evidence>
<dbReference type="GO" id="GO:0003677">
    <property type="term" value="F:DNA binding"/>
    <property type="evidence" value="ECO:0007669"/>
    <property type="project" value="UniProtKB-KW"/>
</dbReference>
<dbReference type="GO" id="GO:0000781">
    <property type="term" value="C:chromosome, telomeric region"/>
    <property type="evidence" value="ECO:0007669"/>
    <property type="project" value="UniProtKB-SubCell"/>
</dbReference>
<evidence type="ECO:0000256" key="7">
    <source>
        <dbReference type="ARBA" id="ARBA00023125"/>
    </source>
</evidence>
<sequence>MEEKERNSSVLTISQLILRARPLTAASSLTAARPISILKPHSNPERHHLYPKPSFPTHQDPNPNTLKPLNQPTPLIGTLTLPSFAELSSPIKCNCFQFSDNSATICCDVLDFDPKIIGRKIQILAWNFIPRKCGNKSEMSGFLEIIAWDFFKPCAGEVCCLLSSVCSFCLTLGGACDVKDDLKVNGCIFGVIESLSPVFIVPCASGDSGSRNISGFLVSVFVCQCKFCSSKSPIPKLKILSEINVADHCFSKMMIVYFCGLTSSWHPMVSRFIGSIVLLTGLKKKLVYIKKEVSQLMYVTTDEVSLHIDKLFNKRGLIHSKDVRGKGECGSYTGVITGSYMQGMVVELDQDVMLLLTDQHLTAPHSFRVGAIVTMNNAHFVNPRFQWGKMLILGACCRTSVYVESFSPLETGCHLKSYSQSLLQKFIGSLPFSARLWALLVVSCFRKKFHGILSEKEILGSKHKEGLAQKYASSHLPLSDFQCREGVMLEFCKHEFFCGAKEAHCGHLRLVLPIANLISYCEASWKEIFKKPKTFSNFVGCTTPEKPLSCGGRTYLQSVRRVLQTEEIGVIVLGKLKFSLSSGRLQLVDSTGEVDVMLDLPETWDFDRIFEAKGFRLIMECTPPKLVDLDSTIYQPLSCRNIFSNSLLLRKTKMSVYLFHRKSDEDSGTRSLFFDWKENSQELESGMFHLLMLTHKFPAQQKFQGALADRSYMFAEAIVLPWDLLVDGKNGDTVMKSFTRPENHLTHKRCKIEQTSVETSNYGLCDAGNGLSGHFGVSNHPLELPCSISSKGVKSHYTGLLRCTSGHACKLPRWRVLLEFGPDSFYKYEALKIGRRYLVEHQEGDMLCSVYQVSRAKVNISSGTHLRHFTLSSIETLHISDVFPFSNLHISSDEVMSKGYRQLKIPDLTDNTIDSEIRVFVPFSALNLLDNATKISDANPLKEELDICDDRVGPVMDNASENPCSDHPLLVGDLITLRGLIVALHDCNDDAYPSQPRLIHGEGYVPTFLHGNGGVCVHLMVDSQMVRILCDRSKQTYPVGLGRDAHATFHRILVLSGQNKYMMTPVSFITINDTILMDGDGHLTDEFRNVDSTVGLISVSTPITIPTTLISDALKLSEPKPMQFRCRVVAVYILVVEKTRTTAVFQSSVKSTFGIPLAGFVMDDGSSSCCCWANSERAAALLGLEPEEHLQKDSAETFGKSKAGIINQLNQMLERYGRVVVKNYGSVFDSSCQDLAFSVGSDGLLSTLDEDHLRSLITNVVFSTSWTIGGSLIDTKGSSWLEEHLTELDVKVPPLPNVRVMSVCRTNVLAEARNIIQGLV</sequence>
<evidence type="ECO:0000313" key="10">
    <source>
        <dbReference type="EMBL" id="KAL3655225.1"/>
    </source>
</evidence>
<feature type="compositionally biased region" description="Polar residues" evidence="9">
    <location>
        <begin position="56"/>
        <end position="68"/>
    </location>
</feature>